<dbReference type="CDD" id="cd10282">
    <property type="entry name" value="DNase1"/>
    <property type="match status" value="2"/>
</dbReference>
<keyword evidence="23" id="KW-0472">Membrane</keyword>
<organism evidence="25">
    <name type="scientific">Lamprotornis superbus</name>
    <dbReference type="NCBI Taxonomy" id="245042"/>
    <lineage>
        <taxon>Eukaryota</taxon>
        <taxon>Metazoa</taxon>
        <taxon>Chordata</taxon>
        <taxon>Craniata</taxon>
        <taxon>Vertebrata</taxon>
        <taxon>Euteleostomi</taxon>
        <taxon>Archelosauria</taxon>
        <taxon>Archosauria</taxon>
        <taxon>Dinosauria</taxon>
        <taxon>Saurischia</taxon>
        <taxon>Theropoda</taxon>
        <taxon>Coelurosauria</taxon>
        <taxon>Aves</taxon>
        <taxon>Neognathae</taxon>
        <taxon>Neoaves</taxon>
        <taxon>Telluraves</taxon>
        <taxon>Australaves</taxon>
        <taxon>Passeriformes</taxon>
        <taxon>Sturnidae</taxon>
        <taxon>Lamprotornis</taxon>
    </lineage>
</organism>
<comment type="caution">
    <text evidence="25">The sequence shown here is derived from an EMBL/GenBank/DDBJ whole genome shotgun (WGS) entry which is preliminary data.</text>
</comment>
<keyword evidence="13" id="KW-0255">Endonuclease</keyword>
<sequence>MQVQILLLPESLDDIKAPPAPLHRMAASRLVLSLLVAALLLQVATTLKIGAFNIKAFGDTKMSNQTVANIIVSILSEYDVVLVQEVRDADLSSVNDLVDQLNSAGRHPYSFLVSIPLGRTSYKEQYLFIYRSDMVSVLGSYYYDDGCEPCGNDTFSREPFIVKFSSPTTQVQEFVLVPLHSEPSHAAQEIDALYDVYTDVINKWRTNDIILLGDFNADCSYVTSSQWPSIRLRSLSACEWLIPDSADTTVADTTDCAYDRIIACGTALRQDIEPGSATVNNFKKKFQLQIKDALAVSDHFPVEGRLGWPHPSPCGIFGFPMREGAQSHAKTPTGVSDSSCFAGTSAGNKATHPAASRAEVLCIEQGKDGSGLSAFNCQPGETGMNWDDIDPGRMGPVTLELSLLAVALLCPAAAMLHIGAFNIQAFGDTKMSNKEVAEIIINISPLAPRDMQIPLVLKPEPCAWLGDGWKAGPELSLSALQVLLRYDVVLVQEVRDSDLSAVTELMEQLNSASTSPYDYEISGPLGRENYKEMYLFIYRTDIVSVVDTYQYKDPQDVFSREPFILRVSAPSTKVKEFVLVPLHSAPHDAVAEIDALYDVYLAIINKWGTDNMIFLGDFNADCSYVQPSDWSSIRLRTSDIFKWLIPDSADTTVGKSDCAYDRIVVCGNKLKRSIVSNSAGIYNFQRAFQLDQEEALAVSDHYPVEVKLAA</sequence>
<proteinExistence type="inferred from homology"/>
<dbReference type="InterPro" id="IPR018057">
    <property type="entry name" value="Deoxyribonuclease-1_AS"/>
</dbReference>
<protein>
    <recommendedName>
        <fullName evidence="8">Deoxyribonuclease-1</fullName>
        <ecNumber evidence="7">3.1.21.1</ecNumber>
    </recommendedName>
    <alternativeName>
        <fullName evidence="22">Deoxyribonuclease I</fullName>
    </alternativeName>
</protein>
<keyword evidence="27" id="KW-1185">Reference proteome</keyword>
<dbReference type="EC" id="3.1.21.1" evidence="7"/>
<evidence type="ECO:0000256" key="3">
    <source>
        <dbReference type="ARBA" id="ARBA00001946"/>
    </source>
</evidence>
<keyword evidence="10" id="KW-0053">Apoptosis</keyword>
<dbReference type="EMBL" id="JADDUC020000017">
    <property type="protein sequence ID" value="KAI1233876.1"/>
    <property type="molecule type" value="Genomic_DNA"/>
</dbReference>
<keyword evidence="17" id="KW-0325">Glycoprotein</keyword>
<accession>A0A835NN78</accession>
<evidence type="ECO:0000256" key="21">
    <source>
        <dbReference type="ARBA" id="ARBA00024324"/>
    </source>
</evidence>
<comment type="cofactor">
    <cofactor evidence="3">
        <name>Mg(2+)</name>
        <dbReference type="ChEBI" id="CHEBI:18420"/>
    </cofactor>
</comment>
<dbReference type="PANTHER" id="PTHR11371:SF27">
    <property type="entry name" value="DEOXYRIBONUCLEASE-1"/>
    <property type="match status" value="1"/>
</dbReference>
<keyword evidence="11" id="KW-0540">Nuclease</keyword>
<keyword evidence="15" id="KW-0106">Calcium</keyword>
<feature type="domain" description="Endonuclease/exonuclease/phosphatase" evidence="24">
    <location>
        <begin position="51"/>
        <end position="299"/>
    </location>
</feature>
<evidence type="ECO:0000256" key="8">
    <source>
        <dbReference type="ARBA" id="ARBA00014366"/>
    </source>
</evidence>
<evidence type="ECO:0000256" key="6">
    <source>
        <dbReference type="ARBA" id="ARBA00007359"/>
    </source>
</evidence>
<dbReference type="GO" id="GO:0005635">
    <property type="term" value="C:nuclear envelope"/>
    <property type="evidence" value="ECO:0007669"/>
    <property type="project" value="UniProtKB-SubCell"/>
</dbReference>
<feature type="domain" description="Endonuclease/exonuclease/phosphatase" evidence="24">
    <location>
        <begin position="480"/>
        <end position="701"/>
    </location>
</feature>
<evidence type="ECO:0000256" key="19">
    <source>
        <dbReference type="ARBA" id="ARBA00023242"/>
    </source>
</evidence>
<keyword evidence="20" id="KW-0968">Cytoplasmic vesicle</keyword>
<dbReference type="AlphaFoldDB" id="A0A835NN78"/>
<evidence type="ECO:0000256" key="4">
    <source>
        <dbReference type="ARBA" id="ARBA00004259"/>
    </source>
</evidence>
<name>A0A835NN78_9PASS</name>
<keyword evidence="18" id="KW-0009">Actin-binding</keyword>
<dbReference type="SMART" id="SM00476">
    <property type="entry name" value="DNaseIc"/>
    <property type="match status" value="2"/>
</dbReference>
<evidence type="ECO:0000256" key="9">
    <source>
        <dbReference type="ARBA" id="ARBA00022525"/>
    </source>
</evidence>
<evidence type="ECO:0000256" key="16">
    <source>
        <dbReference type="ARBA" id="ARBA00023157"/>
    </source>
</evidence>
<evidence type="ECO:0000259" key="24">
    <source>
        <dbReference type="Pfam" id="PF03372"/>
    </source>
</evidence>
<evidence type="ECO:0000256" key="2">
    <source>
        <dbReference type="ARBA" id="ARBA00001913"/>
    </source>
</evidence>
<feature type="transmembrane region" description="Helical" evidence="23">
    <location>
        <begin position="30"/>
        <end position="54"/>
    </location>
</feature>
<dbReference type="PANTHER" id="PTHR11371">
    <property type="entry name" value="DEOXYRIBONUCLEASE"/>
    <property type="match status" value="1"/>
</dbReference>
<evidence type="ECO:0000256" key="14">
    <source>
        <dbReference type="ARBA" id="ARBA00022801"/>
    </source>
</evidence>
<evidence type="ECO:0000256" key="1">
    <source>
        <dbReference type="ARBA" id="ARBA00000688"/>
    </source>
</evidence>
<evidence type="ECO:0000256" key="23">
    <source>
        <dbReference type="SAM" id="Phobius"/>
    </source>
</evidence>
<dbReference type="GO" id="GO:0006308">
    <property type="term" value="P:DNA catabolic process"/>
    <property type="evidence" value="ECO:0007669"/>
    <property type="project" value="InterPro"/>
</dbReference>
<evidence type="ECO:0000256" key="12">
    <source>
        <dbReference type="ARBA" id="ARBA00022729"/>
    </source>
</evidence>
<evidence type="ECO:0000256" key="15">
    <source>
        <dbReference type="ARBA" id="ARBA00022837"/>
    </source>
</evidence>
<comment type="similarity">
    <text evidence="6">Belongs to the DNase I family.</text>
</comment>
<evidence type="ECO:0000256" key="18">
    <source>
        <dbReference type="ARBA" id="ARBA00023203"/>
    </source>
</evidence>
<dbReference type="GO" id="GO:0003779">
    <property type="term" value="F:actin binding"/>
    <property type="evidence" value="ECO:0007669"/>
    <property type="project" value="UniProtKB-KW"/>
</dbReference>
<dbReference type="EMBL" id="JADDUC010000122">
    <property type="protein sequence ID" value="KAG0118030.1"/>
    <property type="molecule type" value="Genomic_DNA"/>
</dbReference>
<keyword evidence="23" id="KW-1133">Transmembrane helix</keyword>
<evidence type="ECO:0000256" key="7">
    <source>
        <dbReference type="ARBA" id="ARBA00012651"/>
    </source>
</evidence>
<dbReference type="PROSITE" id="PS00918">
    <property type="entry name" value="DNASE_I_2"/>
    <property type="match status" value="2"/>
</dbReference>
<keyword evidence="9" id="KW-0964">Secreted</keyword>
<reference evidence="26 27" key="2">
    <citation type="journal article" date="2021" name="J. Hered.">
        <title>Feather Gene Expression Elucidates the Developmental Basis of Plumage Iridescence in African Starlings.</title>
        <authorList>
            <person name="Rubenstein D.R."/>
            <person name="Corvelo A."/>
            <person name="MacManes M.D."/>
            <person name="Maia R."/>
            <person name="Narzisi G."/>
            <person name="Rousaki A."/>
            <person name="Vandenabeele P."/>
            <person name="Shawkey M.D."/>
            <person name="Solomon J."/>
        </authorList>
    </citation>
    <scope>NUCLEOTIDE SEQUENCE [LARGE SCALE GENOMIC DNA]</scope>
    <source>
        <strain evidence="26">SS15</strain>
    </source>
</reference>
<evidence type="ECO:0000256" key="17">
    <source>
        <dbReference type="ARBA" id="ARBA00023180"/>
    </source>
</evidence>
<dbReference type="InterPro" id="IPR033125">
    <property type="entry name" value="DNASE_I_2"/>
</dbReference>
<evidence type="ECO:0000256" key="20">
    <source>
        <dbReference type="ARBA" id="ARBA00023329"/>
    </source>
</evidence>
<comment type="cofactor">
    <cofactor evidence="2">
        <name>Ca(2+)</name>
        <dbReference type="ChEBI" id="CHEBI:29108"/>
    </cofactor>
</comment>
<keyword evidence="14" id="KW-0378">Hydrolase</keyword>
<dbReference type="InterPro" id="IPR016202">
    <property type="entry name" value="DNase_I"/>
</dbReference>
<dbReference type="OrthoDB" id="10061407at2759"/>
<keyword evidence="16" id="KW-1015">Disulfide bond</keyword>
<evidence type="ECO:0000256" key="5">
    <source>
        <dbReference type="ARBA" id="ARBA00004613"/>
    </source>
</evidence>
<dbReference type="Pfam" id="PF03372">
    <property type="entry name" value="Exo_endo_phos"/>
    <property type="match status" value="2"/>
</dbReference>
<dbReference type="PRINTS" id="PR00130">
    <property type="entry name" value="DNASEI"/>
</dbReference>
<dbReference type="SUPFAM" id="SSF56219">
    <property type="entry name" value="DNase I-like"/>
    <property type="match status" value="2"/>
</dbReference>
<evidence type="ECO:0000256" key="13">
    <source>
        <dbReference type="ARBA" id="ARBA00022759"/>
    </source>
</evidence>
<dbReference type="GO" id="GO:0006915">
    <property type="term" value="P:apoptotic process"/>
    <property type="evidence" value="ECO:0007669"/>
    <property type="project" value="UniProtKB-KW"/>
</dbReference>
<dbReference type="GO" id="GO:0004530">
    <property type="term" value="F:deoxyribonuclease I activity"/>
    <property type="evidence" value="ECO:0007669"/>
    <property type="project" value="UniProtKB-EC"/>
</dbReference>
<dbReference type="GO" id="GO:0042588">
    <property type="term" value="C:zymogen granule"/>
    <property type="evidence" value="ECO:0007669"/>
    <property type="project" value="UniProtKB-SubCell"/>
</dbReference>
<reference evidence="25" key="1">
    <citation type="submission" date="2020-10" db="EMBL/GenBank/DDBJ databases">
        <title>Feather gene expression reveals the developmental basis of iridescence in African starlings.</title>
        <authorList>
            <person name="Rubenstein D.R."/>
        </authorList>
    </citation>
    <scope>NUCLEOTIDE SEQUENCE</scope>
    <source>
        <strain evidence="25">SS15</strain>
        <tissue evidence="25">Liver</tissue>
    </source>
</reference>
<dbReference type="InterPro" id="IPR005135">
    <property type="entry name" value="Endo/exonuclease/phosphatase"/>
</dbReference>
<reference evidence="26" key="3">
    <citation type="submission" date="2022-01" db="EMBL/GenBank/DDBJ databases">
        <authorList>
            <person name="Rubenstein D.R."/>
        </authorList>
    </citation>
    <scope>NUCLEOTIDE SEQUENCE</scope>
    <source>
        <strain evidence="26">SS15</strain>
        <tissue evidence="26">Liver</tissue>
    </source>
</reference>
<evidence type="ECO:0000256" key="11">
    <source>
        <dbReference type="ARBA" id="ARBA00022722"/>
    </source>
</evidence>
<keyword evidence="12" id="KW-0732">Signal</keyword>
<evidence type="ECO:0000313" key="25">
    <source>
        <dbReference type="EMBL" id="KAG0118030.1"/>
    </source>
</evidence>
<dbReference type="PROSITE" id="PS00919">
    <property type="entry name" value="DNASE_I_1"/>
    <property type="match status" value="2"/>
</dbReference>
<dbReference type="GO" id="GO:0005576">
    <property type="term" value="C:extracellular region"/>
    <property type="evidence" value="ECO:0007669"/>
    <property type="project" value="UniProtKB-SubCell"/>
</dbReference>
<comment type="catalytic activity">
    <reaction evidence="1">
        <text>Endonucleolytic cleavage to 5'-phosphodinucleotide and 5'-phosphooligonucleotide end-products.</text>
        <dbReference type="EC" id="3.1.21.1"/>
    </reaction>
</comment>
<dbReference type="Proteomes" id="UP000618051">
    <property type="component" value="Unassembled WGS sequence"/>
</dbReference>
<gene>
    <name evidence="26" type="ORF">IHE44_0004326</name>
    <name evidence="25" type="ORF">IHE44_001892</name>
</gene>
<comment type="subcellular location">
    <subcellularLocation>
        <location evidence="4">Nucleus envelope</location>
    </subcellularLocation>
    <subcellularLocation>
        <location evidence="5">Secreted</location>
    </subcellularLocation>
    <subcellularLocation>
        <location evidence="21">Zymogen granule</location>
    </subcellularLocation>
</comment>
<evidence type="ECO:0000256" key="10">
    <source>
        <dbReference type="ARBA" id="ARBA00022703"/>
    </source>
</evidence>
<keyword evidence="19" id="KW-0539">Nucleus</keyword>
<evidence type="ECO:0000313" key="27">
    <source>
        <dbReference type="Proteomes" id="UP000618051"/>
    </source>
</evidence>
<keyword evidence="23" id="KW-0812">Transmembrane</keyword>
<evidence type="ECO:0000256" key="22">
    <source>
        <dbReference type="ARBA" id="ARBA00032340"/>
    </source>
</evidence>
<dbReference type="Gene3D" id="3.60.10.10">
    <property type="entry name" value="Endonuclease/exonuclease/phosphatase"/>
    <property type="match status" value="2"/>
</dbReference>
<evidence type="ECO:0000313" key="26">
    <source>
        <dbReference type="EMBL" id="KAI1233876.1"/>
    </source>
</evidence>
<dbReference type="FunFam" id="3.60.10.10:FF:000047">
    <property type="entry name" value="Deoxyribonuclease"/>
    <property type="match status" value="2"/>
</dbReference>
<dbReference type="InterPro" id="IPR036691">
    <property type="entry name" value="Endo/exonu/phosph_ase_sf"/>
</dbReference>
<dbReference type="GO" id="GO:0003677">
    <property type="term" value="F:DNA binding"/>
    <property type="evidence" value="ECO:0007669"/>
    <property type="project" value="TreeGrafter"/>
</dbReference>